<feature type="domain" description="Glycosyl transferase family 25" evidence="1">
    <location>
        <begin position="1"/>
        <end position="155"/>
    </location>
</feature>
<evidence type="ECO:0000313" key="3">
    <source>
        <dbReference type="Proteomes" id="UP000215377"/>
    </source>
</evidence>
<keyword evidence="3" id="KW-1185">Reference proteome</keyword>
<sequence>MEQQMAPLNRPWSFFEAHTALMNPRLRFDPDSVRRTYGRDLTPGQVALWSSHYTVIAEFAETSASGHLLVMEDDLMLDPAFPLDELIGWCKGEDIHYMRLYGMYHRDAEQLSYFYDRAILRYHSSPSGTQAYLLSKEGARRIAETCRQVDTAWDLALDEFWKTGLPLYSVYPFPALERFSPSSVPINDIAPLDRADRIGFVKTRVVKKLCKIAENRRLRRRDRAMQARDQGFRQVGP</sequence>
<dbReference type="EMBL" id="AQQR01000007">
    <property type="protein sequence ID" value="OWU72329.1"/>
    <property type="molecule type" value="Genomic_DNA"/>
</dbReference>
<gene>
    <name evidence="2" type="ORF">ATO3_16890</name>
</gene>
<proteinExistence type="predicted"/>
<name>A0A225NFW0_9RHOB</name>
<evidence type="ECO:0000313" key="2">
    <source>
        <dbReference type="EMBL" id="OWU72329.1"/>
    </source>
</evidence>
<evidence type="ECO:0000259" key="1">
    <source>
        <dbReference type="Pfam" id="PF01755"/>
    </source>
</evidence>
<dbReference type="Pfam" id="PF01755">
    <property type="entry name" value="Glyco_transf_25"/>
    <property type="match status" value="1"/>
</dbReference>
<dbReference type="Proteomes" id="UP000215377">
    <property type="component" value="Unassembled WGS sequence"/>
</dbReference>
<organism evidence="2 3">
    <name type="scientific">Marinibacterium profundimaris</name>
    <dbReference type="NCBI Taxonomy" id="1679460"/>
    <lineage>
        <taxon>Bacteria</taxon>
        <taxon>Pseudomonadati</taxon>
        <taxon>Pseudomonadota</taxon>
        <taxon>Alphaproteobacteria</taxon>
        <taxon>Rhodobacterales</taxon>
        <taxon>Paracoccaceae</taxon>
        <taxon>Marinibacterium</taxon>
    </lineage>
</organism>
<comment type="caution">
    <text evidence="2">The sequence shown here is derived from an EMBL/GenBank/DDBJ whole genome shotgun (WGS) entry which is preliminary data.</text>
</comment>
<reference evidence="2 3" key="1">
    <citation type="submission" date="2013-04" db="EMBL/GenBank/DDBJ databases">
        <title>Oceanicola sp. 22II1-22F33 Genome Sequencing.</title>
        <authorList>
            <person name="Lai Q."/>
            <person name="Li G."/>
            <person name="Shao Z."/>
        </authorList>
    </citation>
    <scope>NUCLEOTIDE SEQUENCE [LARGE SCALE GENOMIC DNA]</scope>
    <source>
        <strain evidence="2 3">22II1-22F33</strain>
    </source>
</reference>
<accession>A0A225NFW0</accession>
<dbReference type="InterPro" id="IPR002654">
    <property type="entry name" value="Glyco_trans_25"/>
</dbReference>
<protein>
    <recommendedName>
        <fullName evidence="1">Glycosyl transferase family 25 domain-containing protein</fullName>
    </recommendedName>
</protein>
<dbReference type="AlphaFoldDB" id="A0A225NFW0"/>